<dbReference type="EMBL" id="CAAHFG010000005">
    <property type="protein sequence ID" value="VGO17886.1"/>
    <property type="molecule type" value="Genomic_DNA"/>
</dbReference>
<dbReference type="InterPro" id="IPR018391">
    <property type="entry name" value="PQQ_b-propeller_rpt"/>
</dbReference>
<dbReference type="AlphaFoldDB" id="A0A6C2UFA5"/>
<keyword evidence="1" id="KW-0732">Signal</keyword>
<protein>
    <recommendedName>
        <fullName evidence="2">Pyrrolo-quinoline quinone repeat domain-containing protein</fullName>
    </recommendedName>
</protein>
<evidence type="ECO:0000256" key="1">
    <source>
        <dbReference type="SAM" id="SignalP"/>
    </source>
</evidence>
<dbReference type="RefSeq" id="WP_168442745.1">
    <property type="nucleotide sequence ID" value="NZ_CAAHFG010000005.1"/>
</dbReference>
<dbReference type="InterPro" id="IPR011047">
    <property type="entry name" value="Quinoprotein_ADH-like_sf"/>
</dbReference>
<dbReference type="SUPFAM" id="SSF50998">
    <property type="entry name" value="Quinoprotein alcohol dehydrogenase-like"/>
    <property type="match status" value="1"/>
</dbReference>
<dbReference type="PANTHER" id="PTHR34512">
    <property type="entry name" value="CELL SURFACE PROTEIN"/>
    <property type="match status" value="1"/>
</dbReference>
<organism evidence="3 4">
    <name type="scientific">Pontiella desulfatans</name>
    <dbReference type="NCBI Taxonomy" id="2750659"/>
    <lineage>
        <taxon>Bacteria</taxon>
        <taxon>Pseudomonadati</taxon>
        <taxon>Kiritimatiellota</taxon>
        <taxon>Kiritimatiellia</taxon>
        <taxon>Kiritimatiellales</taxon>
        <taxon>Pontiellaceae</taxon>
        <taxon>Pontiella</taxon>
    </lineage>
</organism>
<reference evidence="3 4" key="1">
    <citation type="submission" date="2019-04" db="EMBL/GenBank/DDBJ databases">
        <authorList>
            <person name="Van Vliet M D."/>
        </authorList>
    </citation>
    <scope>NUCLEOTIDE SEQUENCE [LARGE SCALE GENOMIC DNA]</scope>
    <source>
        <strain evidence="3 4">F1</strain>
    </source>
</reference>
<sequence length="425" mass="46308">MKIYNHPSLSRGVLALAGLVFCSLNAGAQGWPEFRGPGGSGQVEPGARLPLQWNETSHVKWKTAIPQVGWSTPVAMEGRIWLSSATEEGRDFFAFCVDAATGEILFEKKLFHCDEPEPLGNSVNCYAAPSAALEPGRVYMHFGSYGTACLDTASAKVLWKRDDLPCRHYRGPGSSAILYKDLLILTFDGVDRQYVTALEKHTGKTVWRTDRTTKWNDLDENGQPKREGDFRKSFTTPIVVNADGRELLVSPASSVVYAYDPSTGKEIWKVAHEGHTAQVSPIFADGMVLAATGARTSEILGIRPTGDVAWRFGGKDVPTTPSPIAAEGLLYMVSNRGTMTCLETGTGETVWRERAGGNYIASPILCGDRIYFFGNTGKTTVIRTGRTFELLAENELDAGFMASPAVLGNSLILRTKTHLYCIEGP</sequence>
<dbReference type="Proteomes" id="UP000366872">
    <property type="component" value="Unassembled WGS sequence"/>
</dbReference>
<evidence type="ECO:0000313" key="3">
    <source>
        <dbReference type="EMBL" id="VGO17886.1"/>
    </source>
</evidence>
<dbReference type="InterPro" id="IPR015943">
    <property type="entry name" value="WD40/YVTN_repeat-like_dom_sf"/>
</dbReference>
<feature type="domain" description="Pyrrolo-quinoline quinone repeat" evidence="2">
    <location>
        <begin position="192"/>
        <end position="422"/>
    </location>
</feature>
<dbReference type="SMART" id="SM00564">
    <property type="entry name" value="PQQ"/>
    <property type="match status" value="4"/>
</dbReference>
<accession>A0A6C2UFA5</accession>
<evidence type="ECO:0000259" key="2">
    <source>
        <dbReference type="Pfam" id="PF13360"/>
    </source>
</evidence>
<dbReference type="InterPro" id="IPR002372">
    <property type="entry name" value="PQQ_rpt_dom"/>
</dbReference>
<name>A0A6C2UFA5_PONDE</name>
<dbReference type="Pfam" id="PF13360">
    <property type="entry name" value="PQQ_2"/>
    <property type="match status" value="1"/>
</dbReference>
<evidence type="ECO:0000313" key="4">
    <source>
        <dbReference type="Proteomes" id="UP000366872"/>
    </source>
</evidence>
<dbReference type="Gene3D" id="2.130.10.10">
    <property type="entry name" value="YVTN repeat-like/Quinoprotein amine dehydrogenase"/>
    <property type="match status" value="2"/>
</dbReference>
<feature type="chain" id="PRO_5025660264" description="Pyrrolo-quinoline quinone repeat domain-containing protein" evidence="1">
    <location>
        <begin position="29"/>
        <end position="425"/>
    </location>
</feature>
<proteinExistence type="predicted"/>
<keyword evidence="4" id="KW-1185">Reference proteome</keyword>
<dbReference type="PANTHER" id="PTHR34512:SF30">
    <property type="entry name" value="OUTER MEMBRANE PROTEIN ASSEMBLY FACTOR BAMB"/>
    <property type="match status" value="1"/>
</dbReference>
<gene>
    <name evidence="3" type="ORF">PDESU_06488</name>
</gene>
<feature type="signal peptide" evidence="1">
    <location>
        <begin position="1"/>
        <end position="28"/>
    </location>
</feature>